<evidence type="ECO:0000313" key="3">
    <source>
        <dbReference type="Proteomes" id="UP000830115"/>
    </source>
</evidence>
<reference evidence="2" key="1">
    <citation type="submission" date="2021-10" db="EMBL/GenBank/DDBJ databases">
        <title>Streptomyces nigrumlapis sp.nov.,an antimicrobial producing actinobacterium isolated from Black Gobi rocks.</title>
        <authorList>
            <person name="Wen Y."/>
            <person name="Zhang W."/>
            <person name="Liu X.G."/>
        </authorList>
    </citation>
    <scope>NUCLEOTIDE SEQUENCE</scope>
    <source>
        <strain evidence="2">ST13-2-2</strain>
    </source>
</reference>
<gene>
    <name evidence="2" type="ORF">K9S39_09165</name>
</gene>
<dbReference type="Proteomes" id="UP000830115">
    <property type="component" value="Chromosome"/>
</dbReference>
<dbReference type="InterPro" id="IPR012912">
    <property type="entry name" value="Plasmid_pRiA4b_Orf3-like"/>
</dbReference>
<dbReference type="Gene3D" id="3.10.290.30">
    <property type="entry name" value="MM3350-like"/>
    <property type="match status" value="1"/>
</dbReference>
<accession>A0ABY4M6J2</accession>
<sequence>MSRSTLSPPAIGDKISYTDDVGDDWVHRIEAEKALPREPGTTYPRCLTGRRACPPEDCGGPWGYANFTEAIADPGHEEHDELLEWAGGAFDSSQLDVEDINKALAAQ</sequence>
<dbReference type="InterPro" id="IPR024047">
    <property type="entry name" value="MM3350-like_sf"/>
</dbReference>
<evidence type="ECO:0000313" key="2">
    <source>
        <dbReference type="EMBL" id="UQA91996.1"/>
    </source>
</evidence>
<organism evidence="2 3">
    <name type="scientific">Streptomyces halobius</name>
    <dbReference type="NCBI Taxonomy" id="2879846"/>
    <lineage>
        <taxon>Bacteria</taxon>
        <taxon>Bacillati</taxon>
        <taxon>Actinomycetota</taxon>
        <taxon>Actinomycetes</taxon>
        <taxon>Kitasatosporales</taxon>
        <taxon>Streptomycetaceae</taxon>
        <taxon>Streptomyces</taxon>
    </lineage>
</organism>
<dbReference type="Pfam" id="PF07929">
    <property type="entry name" value="PRiA4_ORF3"/>
    <property type="match status" value="1"/>
</dbReference>
<protein>
    <submittedName>
        <fullName evidence="2">Plasmid pRiA4b ORF-3 family protein</fullName>
    </submittedName>
</protein>
<keyword evidence="3" id="KW-1185">Reference proteome</keyword>
<dbReference type="EMBL" id="CP086322">
    <property type="protein sequence ID" value="UQA91996.1"/>
    <property type="molecule type" value="Genomic_DNA"/>
</dbReference>
<dbReference type="SUPFAM" id="SSF159941">
    <property type="entry name" value="MM3350-like"/>
    <property type="match status" value="1"/>
</dbReference>
<name>A0ABY4M6J2_9ACTN</name>
<dbReference type="PANTHER" id="PTHR41878:SF1">
    <property type="entry name" value="TNPR PROTEIN"/>
    <property type="match status" value="1"/>
</dbReference>
<evidence type="ECO:0000259" key="1">
    <source>
        <dbReference type="Pfam" id="PF07929"/>
    </source>
</evidence>
<feature type="domain" description="Plasmid pRiA4b Orf3-like" evidence="1">
    <location>
        <begin position="12"/>
        <end position="98"/>
    </location>
</feature>
<proteinExistence type="predicted"/>
<dbReference type="PANTHER" id="PTHR41878">
    <property type="entry name" value="LEXA REPRESSOR-RELATED"/>
    <property type="match status" value="1"/>
</dbReference>
<dbReference type="RefSeq" id="WP_248862811.1">
    <property type="nucleotide sequence ID" value="NZ_CP086322.1"/>
</dbReference>